<evidence type="ECO:0000256" key="1">
    <source>
        <dbReference type="SAM" id="MobiDB-lite"/>
    </source>
</evidence>
<proteinExistence type="predicted"/>
<organism evidence="2 3">
    <name type="scientific">Pusillibacter faecalis</name>
    <dbReference type="NCBI Taxonomy" id="2714358"/>
    <lineage>
        <taxon>Bacteria</taxon>
        <taxon>Bacillati</taxon>
        <taxon>Bacillota</taxon>
        <taxon>Clostridia</taxon>
        <taxon>Eubacteriales</taxon>
        <taxon>Oscillospiraceae</taxon>
        <taxon>Pusillibacter</taxon>
    </lineage>
</organism>
<protein>
    <submittedName>
        <fullName evidence="2">Uncharacterized protein</fullName>
    </submittedName>
</protein>
<reference evidence="2" key="1">
    <citation type="submission" date="2020-09" db="EMBL/GenBank/DDBJ databases">
        <title>New species isolated from human feces.</title>
        <authorList>
            <person name="Kitahara M."/>
            <person name="Shigeno Y."/>
            <person name="Shime M."/>
            <person name="Matsumoto Y."/>
            <person name="Nakamura S."/>
            <person name="Motooka D."/>
            <person name="Fukuoka S."/>
            <person name="Nishikawa H."/>
            <person name="Benno Y."/>
        </authorList>
    </citation>
    <scope>NUCLEOTIDE SEQUENCE</scope>
    <source>
        <strain evidence="2">MM59</strain>
    </source>
</reference>
<evidence type="ECO:0000313" key="3">
    <source>
        <dbReference type="Proteomes" id="UP000679848"/>
    </source>
</evidence>
<dbReference type="EMBL" id="AP023420">
    <property type="protein sequence ID" value="BCK83381.1"/>
    <property type="molecule type" value="Genomic_DNA"/>
</dbReference>
<dbReference type="InterPro" id="IPR009078">
    <property type="entry name" value="Ferritin-like_SF"/>
</dbReference>
<feature type="region of interest" description="Disordered" evidence="1">
    <location>
        <begin position="27"/>
        <end position="82"/>
    </location>
</feature>
<name>A0A810QCP9_9FIRM</name>
<dbReference type="SUPFAM" id="SSF47240">
    <property type="entry name" value="Ferritin-like"/>
    <property type="match status" value="1"/>
</dbReference>
<gene>
    <name evidence="2" type="ORF">MM59RIKEN_07000</name>
</gene>
<sequence length="224" mass="24689">MEQNLHTPEVYDFRRYDHLWQRVAPGLEPYPAPGQDASARGNPQTPAFDETEAAVPAAAQTNSTSALTPAQQDSQLPGAAPDPCCMGSAAAEMLSVLEGFIEEELGDQRHLQAMVRQSPSWARQRLRDMAAEEGERARRLMAIYYLITGECYRPSISSERITVGRWCAALRERYHAAACNGLNYARAAEGTTDPCLASLLEELSDGEYRQANALLAMLERSLRG</sequence>
<dbReference type="RefSeq" id="WP_213542653.1">
    <property type="nucleotide sequence ID" value="NZ_AP023420.1"/>
</dbReference>
<dbReference type="Proteomes" id="UP000679848">
    <property type="component" value="Chromosome"/>
</dbReference>
<evidence type="ECO:0000313" key="2">
    <source>
        <dbReference type="EMBL" id="BCK83381.1"/>
    </source>
</evidence>
<dbReference type="KEGG" id="pfaa:MM59RIKEN_07000"/>
<keyword evidence="3" id="KW-1185">Reference proteome</keyword>
<feature type="compositionally biased region" description="Polar residues" evidence="1">
    <location>
        <begin position="59"/>
        <end position="75"/>
    </location>
</feature>
<dbReference type="AlphaFoldDB" id="A0A810QCP9"/>
<accession>A0A810QCP9</accession>